<evidence type="ECO:0000313" key="8">
    <source>
        <dbReference type="Proteomes" id="UP001218188"/>
    </source>
</evidence>
<dbReference type="PROSITE" id="PS50157">
    <property type="entry name" value="ZINC_FINGER_C2H2_2"/>
    <property type="match status" value="1"/>
</dbReference>
<accession>A0AAD6WLT3</accession>
<feature type="domain" description="C2H2-type" evidence="6">
    <location>
        <begin position="15"/>
        <end position="42"/>
    </location>
</feature>
<evidence type="ECO:0000256" key="1">
    <source>
        <dbReference type="ARBA" id="ARBA00022723"/>
    </source>
</evidence>
<keyword evidence="1" id="KW-0479">Metal-binding</keyword>
<dbReference type="GO" id="GO:0000978">
    <property type="term" value="F:RNA polymerase II cis-regulatory region sequence-specific DNA binding"/>
    <property type="evidence" value="ECO:0007669"/>
    <property type="project" value="TreeGrafter"/>
</dbReference>
<dbReference type="PROSITE" id="PS00028">
    <property type="entry name" value="ZINC_FINGER_C2H2_1"/>
    <property type="match status" value="1"/>
</dbReference>
<dbReference type="InterPro" id="IPR036236">
    <property type="entry name" value="Znf_C2H2_sf"/>
</dbReference>
<keyword evidence="2" id="KW-0677">Repeat</keyword>
<dbReference type="PANTHER" id="PTHR14003:SF19">
    <property type="entry name" value="YY2 TRANSCRIPTION FACTOR"/>
    <property type="match status" value="1"/>
</dbReference>
<dbReference type="Gene3D" id="3.30.160.60">
    <property type="entry name" value="Classic Zinc Finger"/>
    <property type="match status" value="2"/>
</dbReference>
<evidence type="ECO:0000259" key="6">
    <source>
        <dbReference type="PROSITE" id="PS50157"/>
    </source>
</evidence>
<dbReference type="AlphaFoldDB" id="A0AAD6WLT3"/>
<sequence>MSDSASTVVPLKKFSVCKDCGKGFSTSSHLARHSRVHSGEKNHKCPYPGCEHACSRADNLQSQCVFSETANLTVFKADFH</sequence>
<dbReference type="SUPFAM" id="SSF57667">
    <property type="entry name" value="beta-beta-alpha zinc fingers"/>
    <property type="match status" value="1"/>
</dbReference>
<keyword evidence="3 5" id="KW-0863">Zinc-finger</keyword>
<dbReference type="EMBL" id="JARJCM010000428">
    <property type="protein sequence ID" value="KAJ7017165.1"/>
    <property type="molecule type" value="Genomic_DNA"/>
</dbReference>
<reference evidence="7" key="1">
    <citation type="submission" date="2023-03" db="EMBL/GenBank/DDBJ databases">
        <title>Massive genome expansion in bonnet fungi (Mycena s.s.) driven by repeated elements and novel gene families across ecological guilds.</title>
        <authorList>
            <consortium name="Lawrence Berkeley National Laboratory"/>
            <person name="Harder C.B."/>
            <person name="Miyauchi S."/>
            <person name="Viragh M."/>
            <person name="Kuo A."/>
            <person name="Thoen E."/>
            <person name="Andreopoulos B."/>
            <person name="Lu D."/>
            <person name="Skrede I."/>
            <person name="Drula E."/>
            <person name="Henrissat B."/>
            <person name="Morin E."/>
            <person name="Kohler A."/>
            <person name="Barry K."/>
            <person name="LaButti K."/>
            <person name="Morin E."/>
            <person name="Salamov A."/>
            <person name="Lipzen A."/>
            <person name="Mereny Z."/>
            <person name="Hegedus B."/>
            <person name="Baldrian P."/>
            <person name="Stursova M."/>
            <person name="Weitz H."/>
            <person name="Taylor A."/>
            <person name="Grigoriev I.V."/>
            <person name="Nagy L.G."/>
            <person name="Martin F."/>
            <person name="Kauserud H."/>
        </authorList>
    </citation>
    <scope>NUCLEOTIDE SEQUENCE</scope>
    <source>
        <strain evidence="7">CBHHK200</strain>
    </source>
</reference>
<evidence type="ECO:0000256" key="3">
    <source>
        <dbReference type="ARBA" id="ARBA00022771"/>
    </source>
</evidence>
<evidence type="ECO:0000256" key="2">
    <source>
        <dbReference type="ARBA" id="ARBA00022737"/>
    </source>
</evidence>
<keyword evidence="8" id="KW-1185">Reference proteome</keyword>
<dbReference type="Pfam" id="PF00096">
    <property type="entry name" value="zf-C2H2"/>
    <property type="match status" value="1"/>
</dbReference>
<evidence type="ECO:0000313" key="7">
    <source>
        <dbReference type="EMBL" id="KAJ7017165.1"/>
    </source>
</evidence>
<keyword evidence="4" id="KW-0862">Zinc</keyword>
<protein>
    <recommendedName>
        <fullName evidence="6">C2H2-type domain-containing protein</fullName>
    </recommendedName>
</protein>
<gene>
    <name evidence="7" type="ORF">C8F04DRAFT_979806</name>
</gene>
<dbReference type="GO" id="GO:0031519">
    <property type="term" value="C:PcG protein complex"/>
    <property type="evidence" value="ECO:0007669"/>
    <property type="project" value="TreeGrafter"/>
</dbReference>
<proteinExistence type="predicted"/>
<name>A0AAD6WLT3_9AGAR</name>
<dbReference type="InterPro" id="IPR013087">
    <property type="entry name" value="Znf_C2H2_type"/>
</dbReference>
<dbReference type="FunFam" id="3.30.160.60:FF:000052">
    <property type="entry name" value="zinc finger protein 546 isoform X1"/>
    <property type="match status" value="1"/>
</dbReference>
<evidence type="ECO:0000256" key="4">
    <source>
        <dbReference type="ARBA" id="ARBA00022833"/>
    </source>
</evidence>
<dbReference type="Proteomes" id="UP001218188">
    <property type="component" value="Unassembled WGS sequence"/>
</dbReference>
<dbReference type="GO" id="GO:0000785">
    <property type="term" value="C:chromatin"/>
    <property type="evidence" value="ECO:0007669"/>
    <property type="project" value="TreeGrafter"/>
</dbReference>
<dbReference type="PANTHER" id="PTHR14003">
    <property type="entry name" value="TRANSCRIPTIONAL REPRESSOR PROTEIN YY"/>
    <property type="match status" value="1"/>
</dbReference>
<evidence type="ECO:0000256" key="5">
    <source>
        <dbReference type="PROSITE-ProRule" id="PRU00042"/>
    </source>
</evidence>
<dbReference type="GO" id="GO:0005667">
    <property type="term" value="C:transcription regulator complex"/>
    <property type="evidence" value="ECO:0007669"/>
    <property type="project" value="TreeGrafter"/>
</dbReference>
<dbReference type="GO" id="GO:0000981">
    <property type="term" value="F:DNA-binding transcription factor activity, RNA polymerase II-specific"/>
    <property type="evidence" value="ECO:0007669"/>
    <property type="project" value="TreeGrafter"/>
</dbReference>
<organism evidence="7 8">
    <name type="scientific">Mycena alexandri</name>
    <dbReference type="NCBI Taxonomy" id="1745969"/>
    <lineage>
        <taxon>Eukaryota</taxon>
        <taxon>Fungi</taxon>
        <taxon>Dikarya</taxon>
        <taxon>Basidiomycota</taxon>
        <taxon>Agaricomycotina</taxon>
        <taxon>Agaricomycetes</taxon>
        <taxon>Agaricomycetidae</taxon>
        <taxon>Agaricales</taxon>
        <taxon>Marasmiineae</taxon>
        <taxon>Mycenaceae</taxon>
        <taxon>Mycena</taxon>
    </lineage>
</organism>
<comment type="caution">
    <text evidence="7">The sequence shown here is derived from an EMBL/GenBank/DDBJ whole genome shotgun (WGS) entry which is preliminary data.</text>
</comment>
<dbReference type="GO" id="GO:0008270">
    <property type="term" value="F:zinc ion binding"/>
    <property type="evidence" value="ECO:0007669"/>
    <property type="project" value="UniProtKB-KW"/>
</dbReference>